<gene>
    <name evidence="5" type="ORF">KI810_01995</name>
</gene>
<name>A0ABS5S8V8_9BACT</name>
<dbReference type="InterPro" id="IPR017900">
    <property type="entry name" value="4Fe4S_Fe_S_CS"/>
</dbReference>
<comment type="caution">
    <text evidence="5">The sequence shown here is derived from an EMBL/GenBank/DDBJ whole genome shotgun (WGS) entry which is preliminary data.</text>
</comment>
<dbReference type="RefSeq" id="WP_214173809.1">
    <property type="nucleotide sequence ID" value="NZ_JAHCVK010000001.1"/>
</dbReference>
<keyword evidence="1" id="KW-0479">Metal-binding</keyword>
<evidence type="ECO:0000256" key="1">
    <source>
        <dbReference type="ARBA" id="ARBA00022723"/>
    </source>
</evidence>
<sequence>MSKMITEQNLRLLIDTLVKEGARVVGPRQAGAMTLYEPLTKGDDLVLDQLPRRSAKEAFFPVCETILSFERKEGKTTVQDVDVCTVPETVLIGARPCDAAAPGILDAVFSWDYKDEFFLERRRRTTIIGLACTKADDACFCTAVGLSPAEMKGADLFLTPLEGGGYACEAPTEKGERLMARHPQLFDDAGNAKPLPLAEPAVEKLDLQKIKAWLDGNFESPLWYGIADRCAGCGACAFLCPACHCFDINDEGTADKGERRKHWDACGFGKFTNHASGHNPRDIQNKRYRNRIMHKFKYYDDKFGQTLCTGCGRCIRHCPVGIDIYAVIEEINKMGARDQGPGTGKD</sequence>
<dbReference type="InterPro" id="IPR009051">
    <property type="entry name" value="Helical_ferredxn"/>
</dbReference>
<dbReference type="PANTHER" id="PTHR40447:SF1">
    <property type="entry name" value="ANAEROBIC SULFITE REDUCTASE SUBUNIT A"/>
    <property type="match status" value="1"/>
</dbReference>
<dbReference type="PROSITE" id="PS00198">
    <property type="entry name" value="4FE4S_FER_1"/>
    <property type="match status" value="1"/>
</dbReference>
<accession>A0ABS5S8V8</accession>
<keyword evidence="2" id="KW-0408">Iron</keyword>
<keyword evidence="6" id="KW-1185">Reference proteome</keyword>
<protein>
    <submittedName>
        <fullName evidence="5">4Fe-4S dicluster domain-containing protein</fullName>
    </submittedName>
</protein>
<feature type="domain" description="4Fe-4S ferredoxin-type" evidence="4">
    <location>
        <begin position="220"/>
        <end position="251"/>
    </location>
</feature>
<evidence type="ECO:0000256" key="3">
    <source>
        <dbReference type="ARBA" id="ARBA00023014"/>
    </source>
</evidence>
<proteinExistence type="predicted"/>
<dbReference type="Gene3D" id="1.10.1060.10">
    <property type="entry name" value="Alpha-helical ferredoxin"/>
    <property type="match status" value="1"/>
</dbReference>
<keyword evidence="3" id="KW-0411">Iron-sulfur</keyword>
<dbReference type="PROSITE" id="PS51379">
    <property type="entry name" value="4FE4S_FER_2"/>
    <property type="match status" value="2"/>
</dbReference>
<evidence type="ECO:0000313" key="6">
    <source>
        <dbReference type="Proteomes" id="UP000756860"/>
    </source>
</evidence>
<dbReference type="EMBL" id="JAHCVK010000001">
    <property type="protein sequence ID" value="MBT0651817.1"/>
    <property type="molecule type" value="Genomic_DNA"/>
</dbReference>
<evidence type="ECO:0000259" key="4">
    <source>
        <dbReference type="PROSITE" id="PS51379"/>
    </source>
</evidence>
<reference evidence="5 6" key="1">
    <citation type="submission" date="2021-05" db="EMBL/GenBank/DDBJ databases">
        <title>The draft genome of Geobacter luticola JCM 17780.</title>
        <authorList>
            <person name="Xu Z."/>
            <person name="Masuda Y."/>
            <person name="Itoh H."/>
            <person name="Senoo K."/>
        </authorList>
    </citation>
    <scope>NUCLEOTIDE SEQUENCE [LARGE SCALE GENOMIC DNA]</scope>
    <source>
        <strain evidence="5 6">JCM 17780</strain>
    </source>
</reference>
<dbReference type="Pfam" id="PF17179">
    <property type="entry name" value="Fer4_22"/>
    <property type="match status" value="1"/>
</dbReference>
<dbReference type="InterPro" id="IPR017896">
    <property type="entry name" value="4Fe4S_Fe-S-bd"/>
</dbReference>
<feature type="domain" description="4Fe-4S ferredoxin-type" evidence="4">
    <location>
        <begin position="299"/>
        <end position="330"/>
    </location>
</feature>
<dbReference type="PANTHER" id="PTHR40447">
    <property type="entry name" value="ANAEROBIC SULFITE REDUCTASE SUBUNIT A"/>
    <property type="match status" value="1"/>
</dbReference>
<evidence type="ECO:0000256" key="2">
    <source>
        <dbReference type="ARBA" id="ARBA00023004"/>
    </source>
</evidence>
<organism evidence="5 6">
    <name type="scientific">Geomobilimonas luticola</name>
    <dbReference type="NCBI Taxonomy" id="1114878"/>
    <lineage>
        <taxon>Bacteria</taxon>
        <taxon>Pseudomonadati</taxon>
        <taxon>Thermodesulfobacteriota</taxon>
        <taxon>Desulfuromonadia</taxon>
        <taxon>Geobacterales</taxon>
        <taxon>Geobacteraceae</taxon>
        <taxon>Geomobilimonas</taxon>
    </lineage>
</organism>
<dbReference type="Proteomes" id="UP000756860">
    <property type="component" value="Unassembled WGS sequence"/>
</dbReference>
<dbReference type="SUPFAM" id="SSF46548">
    <property type="entry name" value="alpha-helical ferredoxin"/>
    <property type="match status" value="1"/>
</dbReference>
<evidence type="ECO:0000313" key="5">
    <source>
        <dbReference type="EMBL" id="MBT0651817.1"/>
    </source>
</evidence>